<name>A0ACA9MTL3_9GLOM</name>
<dbReference type="EMBL" id="CAJVPM010015476">
    <property type="protein sequence ID" value="CAG8608152.1"/>
    <property type="molecule type" value="Genomic_DNA"/>
</dbReference>
<sequence length="430" mass="50123">FISQKDSSHSIQTLKDSQKSDLNTYRGEMLNQEQLSELSKIQNQFFSDIDETEEFNEALNLYVKPQGKWDVSIIKSVGNKKEMVSEVRNGDVEKVVDGFLESRDKLSSDDLEILANELLNSNDKTSLINKVNSIFASENQLTLEDEAVLDMAANQFLYLNSKNTLKILKIFLKLESMNYLVLKDKEKFENACSKLLDLNAKKILETAVNNILASKCKKVLLILGEGGTGKSTFNRYLARRLWEEYDLSNMTQPIPLFIALAQLKVGMINRNQDFIEIYLEKKYKLSPETIDVLRKRKFVFILDGYDEISERERQCYESNKFNEWKNAKTEIRQYIMKYTEDKQNKGHFQEWDADTYIQTIEKIPQIEEMVSNPILLKITLTVLPDLVKQEGTIDRQINRIVLYDKFFETWFSRAQNRLLNIQLNDKETEA</sequence>
<keyword evidence="2" id="KW-1185">Reference proteome</keyword>
<feature type="non-terminal residue" evidence="1">
    <location>
        <position position="1"/>
    </location>
</feature>
<accession>A0ACA9MTL3</accession>
<comment type="caution">
    <text evidence="1">The sequence shown here is derived from an EMBL/GenBank/DDBJ whole genome shotgun (WGS) entry which is preliminary data.</text>
</comment>
<organism evidence="1 2">
    <name type="scientific">Scutellospora calospora</name>
    <dbReference type="NCBI Taxonomy" id="85575"/>
    <lineage>
        <taxon>Eukaryota</taxon>
        <taxon>Fungi</taxon>
        <taxon>Fungi incertae sedis</taxon>
        <taxon>Mucoromycota</taxon>
        <taxon>Glomeromycotina</taxon>
        <taxon>Glomeromycetes</taxon>
        <taxon>Diversisporales</taxon>
        <taxon>Gigasporaceae</taxon>
        <taxon>Scutellospora</taxon>
    </lineage>
</organism>
<dbReference type="Proteomes" id="UP000789860">
    <property type="component" value="Unassembled WGS sequence"/>
</dbReference>
<feature type="non-terminal residue" evidence="1">
    <location>
        <position position="430"/>
    </location>
</feature>
<evidence type="ECO:0000313" key="1">
    <source>
        <dbReference type="EMBL" id="CAG8608152.1"/>
    </source>
</evidence>
<proteinExistence type="predicted"/>
<gene>
    <name evidence="1" type="ORF">SCALOS_LOCUS7184</name>
</gene>
<protein>
    <submittedName>
        <fullName evidence="1">7431_t:CDS:1</fullName>
    </submittedName>
</protein>
<evidence type="ECO:0000313" key="2">
    <source>
        <dbReference type="Proteomes" id="UP000789860"/>
    </source>
</evidence>
<reference evidence="1" key="1">
    <citation type="submission" date="2021-06" db="EMBL/GenBank/DDBJ databases">
        <authorList>
            <person name="Kallberg Y."/>
            <person name="Tangrot J."/>
            <person name="Rosling A."/>
        </authorList>
    </citation>
    <scope>NUCLEOTIDE SEQUENCE</scope>
    <source>
        <strain evidence="1">AU212A</strain>
    </source>
</reference>